<protein>
    <submittedName>
        <fullName evidence="1">Uncharacterized protein</fullName>
    </submittedName>
</protein>
<dbReference type="EMBL" id="PVWJ01000002">
    <property type="protein sequence ID" value="PSB05188.1"/>
    <property type="molecule type" value="Genomic_DNA"/>
</dbReference>
<sequence>MIEQPRIPDAETRARNVARLRETCQMLDALNLFLDEAIAQVEEENRRSPLYRYRLERAKKLLDAQSAS</sequence>
<reference evidence="1 2" key="1">
    <citation type="submission" date="2018-02" db="EMBL/GenBank/DDBJ databases">
        <authorList>
            <person name="Cohen D.B."/>
            <person name="Kent A.D."/>
        </authorList>
    </citation>
    <scope>NUCLEOTIDE SEQUENCE [LARGE SCALE GENOMIC DNA]</scope>
    <source>
        <strain evidence="1 2">CCAP 1448/3</strain>
    </source>
</reference>
<keyword evidence="2" id="KW-1185">Reference proteome</keyword>
<proteinExistence type="predicted"/>
<gene>
    <name evidence="1" type="ORF">C7B64_00655</name>
</gene>
<dbReference type="RefSeq" id="WP_106286733.1">
    <property type="nucleotide sequence ID" value="NZ_CAWNTC010000104.1"/>
</dbReference>
<accession>A0A2T1CAJ9</accession>
<name>A0A2T1CAJ9_9CYAN</name>
<evidence type="ECO:0000313" key="1">
    <source>
        <dbReference type="EMBL" id="PSB05188.1"/>
    </source>
</evidence>
<dbReference type="OrthoDB" id="574284at2"/>
<dbReference type="AlphaFoldDB" id="A0A2T1CAJ9"/>
<reference evidence="1 2" key="2">
    <citation type="submission" date="2018-03" db="EMBL/GenBank/DDBJ databases">
        <title>The ancient ancestry and fast evolution of plastids.</title>
        <authorList>
            <person name="Moore K.R."/>
            <person name="Magnabosco C."/>
            <person name="Momper L."/>
            <person name="Gold D.A."/>
            <person name="Bosak T."/>
            <person name="Fournier G.P."/>
        </authorList>
    </citation>
    <scope>NUCLEOTIDE SEQUENCE [LARGE SCALE GENOMIC DNA]</scope>
    <source>
        <strain evidence="1 2">CCAP 1448/3</strain>
    </source>
</reference>
<evidence type="ECO:0000313" key="2">
    <source>
        <dbReference type="Proteomes" id="UP000238762"/>
    </source>
</evidence>
<comment type="caution">
    <text evidence="1">The sequence shown here is derived from an EMBL/GenBank/DDBJ whole genome shotgun (WGS) entry which is preliminary data.</text>
</comment>
<dbReference type="Proteomes" id="UP000238762">
    <property type="component" value="Unassembled WGS sequence"/>
</dbReference>
<organism evidence="1 2">
    <name type="scientific">Merismopedia glauca CCAP 1448/3</name>
    <dbReference type="NCBI Taxonomy" id="1296344"/>
    <lineage>
        <taxon>Bacteria</taxon>
        <taxon>Bacillati</taxon>
        <taxon>Cyanobacteriota</taxon>
        <taxon>Cyanophyceae</taxon>
        <taxon>Synechococcales</taxon>
        <taxon>Merismopediaceae</taxon>
        <taxon>Merismopedia</taxon>
    </lineage>
</organism>